<dbReference type="AlphaFoldDB" id="A0A914HIQ8"/>
<protein>
    <submittedName>
        <fullName evidence="2">Uncharacterized protein</fullName>
    </submittedName>
</protein>
<reference evidence="2" key="1">
    <citation type="submission" date="2022-11" db="UniProtKB">
        <authorList>
            <consortium name="WormBaseParasite"/>
        </authorList>
    </citation>
    <scope>IDENTIFICATION</scope>
</reference>
<dbReference type="Proteomes" id="UP000887572">
    <property type="component" value="Unplaced"/>
</dbReference>
<keyword evidence="1" id="KW-1185">Reference proteome</keyword>
<organism evidence="1 2">
    <name type="scientific">Globodera rostochiensis</name>
    <name type="common">Golden nematode worm</name>
    <name type="synonym">Heterodera rostochiensis</name>
    <dbReference type="NCBI Taxonomy" id="31243"/>
    <lineage>
        <taxon>Eukaryota</taxon>
        <taxon>Metazoa</taxon>
        <taxon>Ecdysozoa</taxon>
        <taxon>Nematoda</taxon>
        <taxon>Chromadorea</taxon>
        <taxon>Rhabditida</taxon>
        <taxon>Tylenchina</taxon>
        <taxon>Tylenchomorpha</taxon>
        <taxon>Tylenchoidea</taxon>
        <taxon>Heteroderidae</taxon>
        <taxon>Heteroderinae</taxon>
        <taxon>Globodera</taxon>
    </lineage>
</organism>
<dbReference type="WBParaSite" id="Gr19_v10_g1754.t1">
    <property type="protein sequence ID" value="Gr19_v10_g1754.t1"/>
    <property type="gene ID" value="Gr19_v10_g1754"/>
</dbReference>
<sequence>MDHVIATIEILSEHTGEEIASTFYEMKNALLKTDDYLREISDLQRRPTNFSQNEWNNLKRLAENLVPLSREDFVIIGELCKVLKVFHVETCRKKTVPVQQQSPDQVLQNLMIWSLLSLNSIFSGMELFDLKKTMLAPSVEPDDDELDDKEEIEENVFVQQQID</sequence>
<accession>A0A914HIQ8</accession>
<name>A0A914HIQ8_GLORO</name>
<evidence type="ECO:0000313" key="1">
    <source>
        <dbReference type="Proteomes" id="UP000887572"/>
    </source>
</evidence>
<evidence type="ECO:0000313" key="2">
    <source>
        <dbReference type="WBParaSite" id="Gr19_v10_g1754.t1"/>
    </source>
</evidence>
<proteinExistence type="predicted"/>